<dbReference type="Gene3D" id="1.25.40.10">
    <property type="entry name" value="Tetratricopeptide repeat domain"/>
    <property type="match status" value="3"/>
</dbReference>
<organism evidence="4 5">
    <name type="scientific">Sphagnum troendelagicum</name>
    <dbReference type="NCBI Taxonomy" id="128251"/>
    <lineage>
        <taxon>Eukaryota</taxon>
        <taxon>Viridiplantae</taxon>
        <taxon>Streptophyta</taxon>
        <taxon>Embryophyta</taxon>
        <taxon>Bryophyta</taxon>
        <taxon>Sphagnophytina</taxon>
        <taxon>Sphagnopsida</taxon>
        <taxon>Sphagnales</taxon>
        <taxon>Sphagnaceae</taxon>
        <taxon>Sphagnum</taxon>
    </lineage>
</organism>
<feature type="compositionally biased region" description="Basic residues" evidence="3">
    <location>
        <begin position="50"/>
        <end position="60"/>
    </location>
</feature>
<dbReference type="Pfam" id="PF01535">
    <property type="entry name" value="PPR"/>
    <property type="match status" value="3"/>
</dbReference>
<reference evidence="4" key="1">
    <citation type="submission" date="2024-02" db="EMBL/GenBank/DDBJ databases">
        <authorList>
            <consortium name="ELIXIR-Norway"/>
            <consortium name="Elixir Norway"/>
        </authorList>
    </citation>
    <scope>NUCLEOTIDE SEQUENCE</scope>
</reference>
<dbReference type="NCBIfam" id="TIGR00756">
    <property type="entry name" value="PPR"/>
    <property type="match status" value="4"/>
</dbReference>
<name>A0ABP0UDN5_9BRYO</name>
<dbReference type="EMBL" id="OZ019895">
    <property type="protein sequence ID" value="CAK9219507.1"/>
    <property type="molecule type" value="Genomic_DNA"/>
</dbReference>
<evidence type="ECO:0000313" key="5">
    <source>
        <dbReference type="Proteomes" id="UP001497512"/>
    </source>
</evidence>
<accession>A0ABP0UDN5</accession>
<evidence type="ECO:0008006" key="6">
    <source>
        <dbReference type="Google" id="ProtNLM"/>
    </source>
</evidence>
<proteinExistence type="predicted"/>
<evidence type="ECO:0000256" key="2">
    <source>
        <dbReference type="PROSITE-ProRule" id="PRU00708"/>
    </source>
</evidence>
<evidence type="ECO:0000313" key="4">
    <source>
        <dbReference type="EMBL" id="CAK9219507.1"/>
    </source>
</evidence>
<feature type="repeat" description="PPR" evidence="2">
    <location>
        <begin position="298"/>
        <end position="332"/>
    </location>
</feature>
<feature type="repeat" description="PPR" evidence="2">
    <location>
        <begin position="333"/>
        <end position="363"/>
    </location>
</feature>
<keyword evidence="5" id="KW-1185">Reference proteome</keyword>
<sequence length="560" mass="62979">MRGRRAARKMLRLAYAPPPVHHGVLTQFAPLLAALFPARWFQTTPAAARGRGRVHSKKSGNAKGVEQGNIKAQYQGGPANVKLHYDPDSIDGHKWRIVEKLWQEFFSDPSQWWDHRLEKAHAKYPDFKHKKKQAALWLGSLWNPPWVGPELAAMAPGTVQVSIFSWNTRLIRSVEAGEYEKTLKLFQQMQQEGMIPNRFTFVPVLNACTSLQALEEGRHIHVQIMQTCCESDVYVGTSLVDMYAKCGSIEDAQRVFYRMPTRDVAAWSAMILAHVKSGQGQKALDLYQQMQKEGVKSDPITFVGVLNACASLQALEEGRHVHGQMIKSGCELNVFVGNSLIDMYTKCGCIEDARRVFDRMPTHDVVAWNAMILGHVKCGQGQKAMDLFQQMQEEGLQPSSVTFVGMLNACASVAAIEEGRSVHEQIIQSGCNLDVFIGSSLINMYANCGSIVDAQRVFNEMPAHNLISMNSMLGGYAMHREGEEALGHFEWMCQEGAEIFLYPRLCLVLAEFMVMWRWESKLQNEFLSWTLEILQAMCCYETSMLLLASGISEPMFNNRG</sequence>
<dbReference type="PANTHER" id="PTHR24015:SF548">
    <property type="entry name" value="OS08G0340900 PROTEIN"/>
    <property type="match status" value="1"/>
</dbReference>
<feature type="repeat" description="PPR" evidence="2">
    <location>
        <begin position="364"/>
        <end position="398"/>
    </location>
</feature>
<evidence type="ECO:0000256" key="1">
    <source>
        <dbReference type="ARBA" id="ARBA00022737"/>
    </source>
</evidence>
<feature type="region of interest" description="Disordered" evidence="3">
    <location>
        <begin position="47"/>
        <end position="70"/>
    </location>
</feature>
<dbReference type="Pfam" id="PF13041">
    <property type="entry name" value="PPR_2"/>
    <property type="match status" value="2"/>
</dbReference>
<dbReference type="SUPFAM" id="SSF48452">
    <property type="entry name" value="TPR-like"/>
    <property type="match status" value="1"/>
</dbReference>
<dbReference type="Pfam" id="PF13812">
    <property type="entry name" value="PPR_3"/>
    <property type="match status" value="1"/>
</dbReference>
<dbReference type="PROSITE" id="PS51375">
    <property type="entry name" value="PPR"/>
    <property type="match status" value="6"/>
</dbReference>
<feature type="repeat" description="PPR" evidence="2">
    <location>
        <begin position="263"/>
        <end position="297"/>
    </location>
</feature>
<evidence type="ECO:0000256" key="3">
    <source>
        <dbReference type="SAM" id="MobiDB-lite"/>
    </source>
</evidence>
<dbReference type="Proteomes" id="UP001497512">
    <property type="component" value="Chromosome 3"/>
</dbReference>
<dbReference type="InterPro" id="IPR046960">
    <property type="entry name" value="PPR_At4g14850-like_plant"/>
</dbReference>
<dbReference type="InterPro" id="IPR002885">
    <property type="entry name" value="PPR_rpt"/>
</dbReference>
<feature type="repeat" description="PPR" evidence="2">
    <location>
        <begin position="162"/>
        <end position="196"/>
    </location>
</feature>
<keyword evidence="1" id="KW-0677">Repeat</keyword>
<protein>
    <recommendedName>
        <fullName evidence="6">Pentatricopeptide repeat-containing protein</fullName>
    </recommendedName>
</protein>
<gene>
    <name evidence="4" type="ORF">CSSPTR1EN2_LOCUS14576</name>
</gene>
<dbReference type="PANTHER" id="PTHR24015">
    <property type="entry name" value="OS07G0578800 PROTEIN-RELATED"/>
    <property type="match status" value="1"/>
</dbReference>
<dbReference type="InterPro" id="IPR011990">
    <property type="entry name" value="TPR-like_helical_dom_sf"/>
</dbReference>
<feature type="repeat" description="PPR" evidence="2">
    <location>
        <begin position="434"/>
        <end position="468"/>
    </location>
</feature>